<sequence length="356" mass="37027">MTSSSKKVTSRKLLASAGALSVVAGSLGTIPAAFANAPTEQLGGGARQEAQQPAQQQQQQPAQQQGQANQQQQPAQQQQKQGQAGNQQQGQGQAEQSKDLAGQYQSSQSAYSAKNNKAWKTYSSYDSYRAGCVTRVNADTQQVEATVQLPGATQGSSSYSIAIDDVNGTVWVVNTEKSTVTVYDQNTMKELWTSNGAVQGAQGQSSFQAREIKIDQDSGKAYISSYGYVTVIDLQTRAVVKTIDLKTSTGQFDIVGNMSFSGGKLFAYGQNSGALIIVNTVTLQVESASQSSGASQQPNGGASSTPTVNNNQGGNNAGNNAGGNQADPNKGGNQADPNKGGNQADPNKGGNQADPN</sequence>
<evidence type="ECO:0000256" key="1">
    <source>
        <dbReference type="SAM" id="MobiDB-lite"/>
    </source>
</evidence>
<dbReference type="AlphaFoldDB" id="I0UUE6"/>
<feature type="compositionally biased region" description="Polar residues" evidence="1">
    <location>
        <begin position="331"/>
        <end position="356"/>
    </location>
</feature>
<feature type="non-terminal residue" evidence="3">
    <location>
        <position position="356"/>
    </location>
</feature>
<dbReference type="EMBL" id="AJJQ01000018">
    <property type="protein sequence ID" value="EID51499.1"/>
    <property type="molecule type" value="Genomic_DNA"/>
</dbReference>
<feature type="region of interest" description="Disordered" evidence="1">
    <location>
        <begin position="289"/>
        <end position="356"/>
    </location>
</feature>
<dbReference type="SUPFAM" id="SSF75011">
    <property type="entry name" value="3-carboxy-cis,cis-mucoante lactonizing enzyme"/>
    <property type="match status" value="1"/>
</dbReference>
<dbReference type="PANTHER" id="PTHR47197:SF3">
    <property type="entry name" value="DIHYDRO-HEME D1 DEHYDROGENASE"/>
    <property type="match status" value="1"/>
</dbReference>
<gene>
    <name evidence="3" type="ORF">HMPREF1324_1366</name>
</gene>
<feature type="region of interest" description="Disordered" evidence="1">
    <location>
        <begin position="38"/>
        <end position="108"/>
    </location>
</feature>
<dbReference type="Gene3D" id="2.130.10.10">
    <property type="entry name" value="YVTN repeat-like/Quinoprotein amine dehydrogenase"/>
    <property type="match status" value="1"/>
</dbReference>
<dbReference type="Proteomes" id="UP000004863">
    <property type="component" value="Unassembled WGS sequence"/>
</dbReference>
<keyword evidence="4" id="KW-1185">Reference proteome</keyword>
<dbReference type="RefSeq" id="WP_006887736.1">
    <property type="nucleotide sequence ID" value="NZ_AJJQ01000018.1"/>
</dbReference>
<evidence type="ECO:0000313" key="3">
    <source>
        <dbReference type="EMBL" id="EID51499.1"/>
    </source>
</evidence>
<dbReference type="PROSITE" id="PS51318">
    <property type="entry name" value="TAT"/>
    <property type="match status" value="1"/>
</dbReference>
<evidence type="ECO:0000313" key="4">
    <source>
        <dbReference type="Proteomes" id="UP000004863"/>
    </source>
</evidence>
<reference evidence="3" key="1">
    <citation type="submission" date="2012-03" db="EMBL/GenBank/DDBJ databases">
        <authorList>
            <person name="Durkin A.S."/>
            <person name="McCorrison J."/>
            <person name="Torralba M."/>
            <person name="Gillis M."/>
            <person name="Methe B."/>
            <person name="Sutton G."/>
            <person name="Nelson K.E."/>
        </authorList>
    </citation>
    <scope>NUCLEOTIDE SEQUENCE [LARGE SCALE GENOMIC DNA]</scope>
    <source>
        <strain evidence="3">F0474</strain>
    </source>
</reference>
<accession>I0UUE6</accession>
<organism evidence="3 4">
    <name type="scientific">Rothia aeria F0474</name>
    <dbReference type="NCBI Taxonomy" id="1125724"/>
    <lineage>
        <taxon>Bacteria</taxon>
        <taxon>Bacillati</taxon>
        <taxon>Actinomycetota</taxon>
        <taxon>Actinomycetes</taxon>
        <taxon>Micrococcales</taxon>
        <taxon>Micrococcaceae</taxon>
        <taxon>Rothia</taxon>
    </lineage>
</organism>
<feature type="compositionally biased region" description="Low complexity" evidence="1">
    <location>
        <begin position="47"/>
        <end position="95"/>
    </location>
</feature>
<dbReference type="InterPro" id="IPR006311">
    <property type="entry name" value="TAT_signal"/>
</dbReference>
<feature type="chain" id="PRO_5003634537" evidence="2">
    <location>
        <begin position="36"/>
        <end position="356"/>
    </location>
</feature>
<evidence type="ECO:0000256" key="2">
    <source>
        <dbReference type="SAM" id="SignalP"/>
    </source>
</evidence>
<dbReference type="InterPro" id="IPR015943">
    <property type="entry name" value="WD40/YVTN_repeat-like_dom_sf"/>
</dbReference>
<proteinExistence type="predicted"/>
<feature type="signal peptide" evidence="2">
    <location>
        <begin position="1"/>
        <end position="35"/>
    </location>
</feature>
<feature type="compositionally biased region" description="Low complexity" evidence="1">
    <location>
        <begin position="289"/>
        <end position="326"/>
    </location>
</feature>
<dbReference type="PANTHER" id="PTHR47197">
    <property type="entry name" value="PROTEIN NIRF"/>
    <property type="match status" value="1"/>
</dbReference>
<protein>
    <submittedName>
        <fullName evidence="3">Uncharacterized protein</fullName>
    </submittedName>
</protein>
<keyword evidence="2" id="KW-0732">Signal</keyword>
<comment type="caution">
    <text evidence="3">The sequence shown here is derived from an EMBL/GenBank/DDBJ whole genome shotgun (WGS) entry which is preliminary data.</text>
</comment>
<dbReference type="InterPro" id="IPR051200">
    <property type="entry name" value="Host-pathogen_enzymatic-act"/>
</dbReference>
<name>I0UUE6_9MICC</name>